<dbReference type="CDD" id="cd10952">
    <property type="entry name" value="CE4_MrCDA_like"/>
    <property type="match status" value="1"/>
</dbReference>
<organism evidence="4">
    <name type="scientific">Absidia glauca</name>
    <name type="common">Pin mould</name>
    <dbReference type="NCBI Taxonomy" id="4829"/>
    <lineage>
        <taxon>Eukaryota</taxon>
        <taxon>Fungi</taxon>
        <taxon>Fungi incertae sedis</taxon>
        <taxon>Mucoromycota</taxon>
        <taxon>Mucoromycotina</taxon>
        <taxon>Mucoromycetes</taxon>
        <taxon>Mucorales</taxon>
        <taxon>Cunninghamellaceae</taxon>
        <taxon>Absidia</taxon>
    </lineage>
</organism>
<dbReference type="PANTHER" id="PTHR10587:SF98">
    <property type="entry name" value="CHITIN DEACETYLASE"/>
    <property type="match status" value="1"/>
</dbReference>
<proteinExistence type="predicted"/>
<dbReference type="PROSITE" id="PS51677">
    <property type="entry name" value="NODB"/>
    <property type="match status" value="1"/>
</dbReference>
<dbReference type="AlphaFoldDB" id="A0A163J0N8"/>
<evidence type="ECO:0000256" key="2">
    <source>
        <dbReference type="SAM" id="SignalP"/>
    </source>
</evidence>
<evidence type="ECO:0000259" key="3">
    <source>
        <dbReference type="PROSITE" id="PS51677"/>
    </source>
</evidence>
<reference evidence="4" key="1">
    <citation type="submission" date="2016-04" db="EMBL/GenBank/DDBJ databases">
        <authorList>
            <person name="Evans L.H."/>
            <person name="Alamgir A."/>
            <person name="Owens N."/>
            <person name="Weber N.D."/>
            <person name="Virtaneva K."/>
            <person name="Barbian K."/>
            <person name="Babar A."/>
            <person name="Rosenke K."/>
        </authorList>
    </citation>
    <scope>NUCLEOTIDE SEQUENCE [LARGE SCALE GENOMIC DNA]</scope>
    <source>
        <strain evidence="4">CBS 101.48</strain>
    </source>
</reference>
<dbReference type="Gene3D" id="3.20.20.370">
    <property type="entry name" value="Glycoside hydrolase/deacetylase"/>
    <property type="match status" value="1"/>
</dbReference>
<dbReference type="GO" id="GO:0004099">
    <property type="term" value="F:chitin deacetylase activity"/>
    <property type="evidence" value="ECO:0007669"/>
    <property type="project" value="TreeGrafter"/>
</dbReference>
<dbReference type="Proteomes" id="UP000078561">
    <property type="component" value="Unassembled WGS sequence"/>
</dbReference>
<dbReference type="GO" id="GO:0005975">
    <property type="term" value="P:carbohydrate metabolic process"/>
    <property type="evidence" value="ECO:0007669"/>
    <property type="project" value="InterPro"/>
</dbReference>
<dbReference type="InterPro" id="IPR002509">
    <property type="entry name" value="NODB_dom"/>
</dbReference>
<dbReference type="PANTHER" id="PTHR10587">
    <property type="entry name" value="GLYCOSYL TRANSFERASE-RELATED"/>
    <property type="match status" value="1"/>
</dbReference>
<name>A0A163J0N8_ABSGL</name>
<dbReference type="InterPro" id="IPR050248">
    <property type="entry name" value="Polysacc_deacetylase_ArnD"/>
</dbReference>
<dbReference type="EMBL" id="LT552359">
    <property type="protein sequence ID" value="SAL98870.1"/>
    <property type="molecule type" value="Genomic_DNA"/>
</dbReference>
<dbReference type="GO" id="GO:0009272">
    <property type="term" value="P:fungal-type cell wall biogenesis"/>
    <property type="evidence" value="ECO:0007669"/>
    <property type="project" value="UniProtKB-ARBA"/>
</dbReference>
<dbReference type="GO" id="GO:0016020">
    <property type="term" value="C:membrane"/>
    <property type="evidence" value="ECO:0007669"/>
    <property type="project" value="TreeGrafter"/>
</dbReference>
<feature type="signal peptide" evidence="2">
    <location>
        <begin position="1"/>
        <end position="20"/>
    </location>
</feature>
<evidence type="ECO:0000313" key="4">
    <source>
        <dbReference type="EMBL" id="SAL98870.1"/>
    </source>
</evidence>
<keyword evidence="5" id="KW-1185">Reference proteome</keyword>
<dbReference type="InParanoid" id="A0A163J0N8"/>
<feature type="region of interest" description="Disordered" evidence="1">
    <location>
        <begin position="416"/>
        <end position="449"/>
    </location>
</feature>
<dbReference type="InterPro" id="IPR011330">
    <property type="entry name" value="Glyco_hydro/deAcase_b/a-brl"/>
</dbReference>
<gene>
    <name evidence="4" type="primary">ABSGL_04435.1 scaffold 5409</name>
</gene>
<protein>
    <recommendedName>
        <fullName evidence="3">NodB homology domain-containing protein</fullName>
    </recommendedName>
</protein>
<evidence type="ECO:0000256" key="1">
    <source>
        <dbReference type="SAM" id="MobiDB-lite"/>
    </source>
</evidence>
<dbReference type="OMA" id="VSMTEKW"/>
<accession>A0A163J0N8</accession>
<feature type="domain" description="NodB homology" evidence="3">
    <location>
        <begin position="159"/>
        <end position="364"/>
    </location>
</feature>
<dbReference type="Pfam" id="PF01522">
    <property type="entry name" value="Polysacc_deac_1"/>
    <property type="match status" value="1"/>
</dbReference>
<evidence type="ECO:0000313" key="5">
    <source>
        <dbReference type="Proteomes" id="UP000078561"/>
    </source>
</evidence>
<sequence>MHTFHQTGAILFAIAAIASAQSSSSSASPSASSSTNSGILAQQSPSWLPKFAAPSGVSTSYPTGTIDTGSSLDKAELDSSAYPEAWAPASTKGSEIQAVMKAIDWSKVPKVSPNKATKDGNVVVTDSKSDSSCWWSSTNCVKPKVDYLPEDIVYCPNAGDWGLNYDDGPYNPSEDDKELNAYAEPVLYNFLAKNNNQKATLFYIGSNVVSYPAAAKRALNDGHVLCVHTWSHPAMTTQTNIQVVAELYWTLRAIKEATGVTPKCWRPPFGDVDDRVRAIAWQMGMTTMIWDEDSNDWNMPGDGGGDLPWDTVNGYFEDWVEARKNGSDNKHGHIVLEHELNNATVKMTQKWLPTLQETFNVKSIHDCMGITQPYWEQNWVYPANASGNSTSSSGNATISASSSAAASSGSAVASSSAASSSSSASDSSDSSAEAAGASSGSASSASESSTTTSAATTFSMSSVALGLAMVAVTAFMS</sequence>
<keyword evidence="2" id="KW-0732">Signal</keyword>
<feature type="chain" id="PRO_5007843203" description="NodB homology domain-containing protein" evidence="2">
    <location>
        <begin position="21"/>
        <end position="477"/>
    </location>
</feature>
<dbReference type="OrthoDB" id="407355at2759"/>
<dbReference type="SUPFAM" id="SSF88713">
    <property type="entry name" value="Glycoside hydrolase/deacetylase"/>
    <property type="match status" value="1"/>
</dbReference>